<evidence type="ECO:0000259" key="2">
    <source>
        <dbReference type="Pfam" id="PF22549"/>
    </source>
</evidence>
<dbReference type="InterPro" id="IPR054346">
    <property type="entry name" value="ARPP-2"/>
</dbReference>
<dbReference type="RefSeq" id="WP_168131608.1">
    <property type="nucleotide sequence ID" value="NZ_BMVZ01000025.1"/>
</dbReference>
<gene>
    <name evidence="3" type="ORF">HCJ95_13815</name>
</gene>
<dbReference type="Proteomes" id="UP000635996">
    <property type="component" value="Unassembled WGS sequence"/>
</dbReference>
<sequence length="106" mass="11270">MTRVATAAAVATAEEWSWHTVRHGAAVSTETSGRGDAVRGLDDALGVFGIHPRQCGVPIHAADDLAAALAARRSWVCAPRPPASVPAAPGHVDHYRRQERDANRSR</sequence>
<dbReference type="EMBL" id="JAATEL010000012">
    <property type="protein sequence ID" value="NJP15340.1"/>
    <property type="molecule type" value="Genomic_DNA"/>
</dbReference>
<reference evidence="3 4" key="1">
    <citation type="submission" date="2020-03" db="EMBL/GenBank/DDBJ databases">
        <title>WGS of actinomycetes isolated from Thailand.</title>
        <authorList>
            <person name="Thawai C."/>
        </authorList>
    </citation>
    <scope>NUCLEOTIDE SEQUENCE [LARGE SCALE GENOMIC DNA]</scope>
    <source>
        <strain evidence="3 4">NBRC 13905</strain>
    </source>
</reference>
<name>A0ABX0YRZ7_STRTL</name>
<dbReference type="Pfam" id="PF22549">
    <property type="entry name" value="ARPP-2"/>
    <property type="match status" value="1"/>
</dbReference>
<evidence type="ECO:0000313" key="4">
    <source>
        <dbReference type="Proteomes" id="UP000635996"/>
    </source>
</evidence>
<feature type="region of interest" description="Disordered" evidence="1">
    <location>
        <begin position="81"/>
        <end position="106"/>
    </location>
</feature>
<protein>
    <recommendedName>
        <fullName evidence="2">ARG and Rhodanese-Phosphatase-superfamily-associated domain-containing protein</fullName>
    </recommendedName>
</protein>
<feature type="compositionally biased region" description="Basic and acidic residues" evidence="1">
    <location>
        <begin position="91"/>
        <end position="106"/>
    </location>
</feature>
<evidence type="ECO:0000256" key="1">
    <source>
        <dbReference type="SAM" id="MobiDB-lite"/>
    </source>
</evidence>
<comment type="caution">
    <text evidence="3">The sequence shown here is derived from an EMBL/GenBank/DDBJ whole genome shotgun (WGS) entry which is preliminary data.</text>
</comment>
<accession>A0ABX0YRZ7</accession>
<keyword evidence="4" id="KW-1185">Reference proteome</keyword>
<evidence type="ECO:0000313" key="3">
    <source>
        <dbReference type="EMBL" id="NJP15340.1"/>
    </source>
</evidence>
<organism evidence="3 4">
    <name type="scientific">Streptomyces thermoviolaceus subsp. thermoviolaceus</name>
    <dbReference type="NCBI Taxonomy" id="66860"/>
    <lineage>
        <taxon>Bacteria</taxon>
        <taxon>Bacillati</taxon>
        <taxon>Actinomycetota</taxon>
        <taxon>Actinomycetes</taxon>
        <taxon>Kitasatosporales</taxon>
        <taxon>Streptomycetaceae</taxon>
        <taxon>Streptomyces</taxon>
    </lineage>
</organism>
<feature type="domain" description="ARG and Rhodanese-Phosphatase-superfamily-associated" evidence="2">
    <location>
        <begin position="14"/>
        <end position="69"/>
    </location>
</feature>
<proteinExistence type="predicted"/>